<protein>
    <submittedName>
        <fullName evidence="4">TetR family transcriptional regulator</fullName>
    </submittedName>
</protein>
<dbReference type="Gene3D" id="1.10.357.10">
    <property type="entry name" value="Tetracycline Repressor, domain 2"/>
    <property type="match status" value="1"/>
</dbReference>
<evidence type="ECO:0000256" key="2">
    <source>
        <dbReference type="PROSITE-ProRule" id="PRU00335"/>
    </source>
</evidence>
<organism evidence="4 5">
    <name type="scientific">Mycobacterium paraseoulense</name>
    <dbReference type="NCBI Taxonomy" id="590652"/>
    <lineage>
        <taxon>Bacteria</taxon>
        <taxon>Bacillati</taxon>
        <taxon>Actinomycetota</taxon>
        <taxon>Actinomycetes</taxon>
        <taxon>Mycobacteriales</taxon>
        <taxon>Mycobacteriaceae</taxon>
        <taxon>Mycobacterium</taxon>
    </lineage>
</organism>
<dbReference type="PRINTS" id="PR00455">
    <property type="entry name" value="HTHTETR"/>
</dbReference>
<evidence type="ECO:0000256" key="1">
    <source>
        <dbReference type="ARBA" id="ARBA00023125"/>
    </source>
</evidence>
<feature type="domain" description="HTH tetR-type" evidence="3">
    <location>
        <begin position="12"/>
        <end position="71"/>
    </location>
</feature>
<dbReference type="RefSeq" id="WP_083173192.1">
    <property type="nucleotide sequence ID" value="NZ_AP022619.1"/>
</dbReference>
<reference evidence="4 5" key="1">
    <citation type="submission" date="2017-02" db="EMBL/GenBank/DDBJ databases">
        <title>The new phylogeny of genus Mycobacterium.</title>
        <authorList>
            <person name="Tortoli E."/>
            <person name="Trovato A."/>
            <person name="Cirillo D.M."/>
        </authorList>
    </citation>
    <scope>NUCLEOTIDE SEQUENCE [LARGE SCALE GENOMIC DNA]</scope>
    <source>
        <strain evidence="4 5">DSM 45000</strain>
    </source>
</reference>
<dbReference type="PANTHER" id="PTHR30055:SF226">
    <property type="entry name" value="HTH-TYPE TRANSCRIPTIONAL REGULATOR PKSA"/>
    <property type="match status" value="1"/>
</dbReference>
<dbReference type="PANTHER" id="PTHR30055">
    <property type="entry name" value="HTH-TYPE TRANSCRIPTIONAL REGULATOR RUTR"/>
    <property type="match status" value="1"/>
</dbReference>
<dbReference type="InterPro" id="IPR050109">
    <property type="entry name" value="HTH-type_TetR-like_transc_reg"/>
</dbReference>
<dbReference type="OrthoDB" id="4726108at2"/>
<dbReference type="InterPro" id="IPR001647">
    <property type="entry name" value="HTH_TetR"/>
</dbReference>
<name>A0A1X0I8F4_9MYCO</name>
<evidence type="ECO:0000313" key="5">
    <source>
        <dbReference type="Proteomes" id="UP000192513"/>
    </source>
</evidence>
<evidence type="ECO:0000313" key="4">
    <source>
        <dbReference type="EMBL" id="ORB38418.1"/>
    </source>
</evidence>
<accession>A0A1X0I8F4</accession>
<dbReference type="Proteomes" id="UP000192513">
    <property type="component" value="Unassembled WGS sequence"/>
</dbReference>
<dbReference type="Gene3D" id="1.10.10.60">
    <property type="entry name" value="Homeodomain-like"/>
    <property type="match status" value="1"/>
</dbReference>
<dbReference type="AlphaFoldDB" id="A0A1X0I8F4"/>
<dbReference type="STRING" id="590652.BST39_17530"/>
<evidence type="ECO:0000259" key="3">
    <source>
        <dbReference type="PROSITE" id="PS50977"/>
    </source>
</evidence>
<gene>
    <name evidence="4" type="ORF">BST39_17530</name>
</gene>
<dbReference type="PROSITE" id="PS50977">
    <property type="entry name" value="HTH_TETR_2"/>
    <property type="match status" value="1"/>
</dbReference>
<dbReference type="GO" id="GO:0000976">
    <property type="term" value="F:transcription cis-regulatory region binding"/>
    <property type="evidence" value="ECO:0007669"/>
    <property type="project" value="TreeGrafter"/>
</dbReference>
<proteinExistence type="predicted"/>
<dbReference type="GO" id="GO:0003700">
    <property type="term" value="F:DNA-binding transcription factor activity"/>
    <property type="evidence" value="ECO:0007669"/>
    <property type="project" value="TreeGrafter"/>
</dbReference>
<dbReference type="EMBL" id="MVIE01000022">
    <property type="protein sequence ID" value="ORB38418.1"/>
    <property type="molecule type" value="Genomic_DNA"/>
</dbReference>
<keyword evidence="5" id="KW-1185">Reference proteome</keyword>
<dbReference type="InterPro" id="IPR009057">
    <property type="entry name" value="Homeodomain-like_sf"/>
</dbReference>
<keyword evidence="1 2" id="KW-0238">DNA-binding</keyword>
<dbReference type="Pfam" id="PF00440">
    <property type="entry name" value="TetR_N"/>
    <property type="match status" value="1"/>
</dbReference>
<comment type="caution">
    <text evidence="4">The sequence shown here is derived from an EMBL/GenBank/DDBJ whole genome shotgun (WGS) entry which is preliminary data.</text>
</comment>
<sequence>MAIERKPRARRGSAPGLIRDAARELFAEQGYRTTTREIAERAGVSHDLIFRYFESKGNLFVEAVLNPLLDAVDELHRRWLTDVAQSRGSEEEHLRRFVLAFFDFLTDESAIAQAMGRLIAESTNDEEVQNVRRRIDATLEAMVNPLEAYLAGSDFAPARPGLNIRVMLLTIGVTANFLPYTYASDDRVPTRAEMFEVILKSTFAMWGLSFEEAEGAATSTRRKRP</sequence>
<feature type="DNA-binding region" description="H-T-H motif" evidence="2">
    <location>
        <begin position="34"/>
        <end position="53"/>
    </location>
</feature>
<dbReference type="SUPFAM" id="SSF46689">
    <property type="entry name" value="Homeodomain-like"/>
    <property type="match status" value="1"/>
</dbReference>